<evidence type="ECO:0000256" key="1">
    <source>
        <dbReference type="SAM" id="MobiDB-lite"/>
    </source>
</evidence>
<dbReference type="Proteomes" id="UP000789595">
    <property type="component" value="Unassembled WGS sequence"/>
</dbReference>
<sequence length="281" mass="30389">MGVVDNALCTLDPAGGLLRAGSRSTGPEPEPELPGAPERALRFVCALCATACHRATACICCGHLLCSPSIEQTPQHSVRVVGQPSGRPSNIMAARRDEPTRVAPYGAPGTRAICDSSIVPLGLRGPFLNALRVDQSDLKQALILGRPRDPCKNTRGAHLMLTRATLARLTAPRTLSLRDPRECGDLALDRRGPAGRWPRVEAAAQQDEARRRPRRGGLDETANITPEALFDNRRTLDGQELRVNAPRLARRESSRSDAERRAAMRAKLVGLSKRGSRLLGK</sequence>
<proteinExistence type="predicted"/>
<dbReference type="AlphaFoldDB" id="A0A8J2X2K5"/>
<dbReference type="EMBL" id="CAKKNE010000003">
    <property type="protein sequence ID" value="CAH0371771.1"/>
    <property type="molecule type" value="Genomic_DNA"/>
</dbReference>
<evidence type="ECO:0000313" key="3">
    <source>
        <dbReference type="Proteomes" id="UP000789595"/>
    </source>
</evidence>
<gene>
    <name evidence="2" type="ORF">PECAL_3P17230</name>
</gene>
<feature type="region of interest" description="Disordered" evidence="1">
    <location>
        <begin position="188"/>
        <end position="222"/>
    </location>
</feature>
<protein>
    <submittedName>
        <fullName evidence="2">Uncharacterized protein</fullName>
    </submittedName>
</protein>
<accession>A0A8J2X2K5</accession>
<name>A0A8J2X2K5_9STRA</name>
<comment type="caution">
    <text evidence="2">The sequence shown here is derived from an EMBL/GenBank/DDBJ whole genome shotgun (WGS) entry which is preliminary data.</text>
</comment>
<evidence type="ECO:0000313" key="2">
    <source>
        <dbReference type="EMBL" id="CAH0371771.1"/>
    </source>
</evidence>
<organism evidence="2 3">
    <name type="scientific">Pelagomonas calceolata</name>
    <dbReference type="NCBI Taxonomy" id="35677"/>
    <lineage>
        <taxon>Eukaryota</taxon>
        <taxon>Sar</taxon>
        <taxon>Stramenopiles</taxon>
        <taxon>Ochrophyta</taxon>
        <taxon>Pelagophyceae</taxon>
        <taxon>Pelagomonadales</taxon>
        <taxon>Pelagomonadaceae</taxon>
        <taxon>Pelagomonas</taxon>
    </lineage>
</organism>
<keyword evidence="3" id="KW-1185">Reference proteome</keyword>
<reference evidence="2" key="1">
    <citation type="submission" date="2021-11" db="EMBL/GenBank/DDBJ databases">
        <authorList>
            <consortium name="Genoscope - CEA"/>
            <person name="William W."/>
        </authorList>
    </citation>
    <scope>NUCLEOTIDE SEQUENCE</scope>
</reference>